<evidence type="ECO:0000259" key="5">
    <source>
        <dbReference type="Pfam" id="PF00700"/>
    </source>
</evidence>
<feature type="domain" description="Flagellin N-terminal" evidence="4">
    <location>
        <begin position="6"/>
        <end position="140"/>
    </location>
</feature>
<accession>A0A378ZQH8</accession>
<keyword evidence="6" id="KW-0282">Flagellum</keyword>
<dbReference type="RefSeq" id="WP_026355486.1">
    <property type="nucleotide sequence ID" value="NZ_UGSK01000001.1"/>
</dbReference>
<sequence length="349" mass="36971">MTTTRISTYSMADSSRSQLMRQTTLVDRLKQEMSSQRHYDIGLELGGRTGEAVTVRSEFQRLKGLVDTNALLSSRLGVTQSALGDVLSSGQDMLKTLIAVRDAGGASIGAQNMGQGNLKLLISRLNSQPGGVYVFGGVNTGEVPVTDYYSDSAPANKAALDAAFLAEFGFSQSDPAAAGISAAAMQTFLDGAFQTLFDDPQWGNTWSSATDDVMKNAISTGETADTTVSANDKAFRQLAAAYTMIGELGITNLNAVTLQVVVDKAISVLGGAVSGVTQVKGGLGLVEARVAASSERLNMQADVLNKRVLNLENINPEETSVRLNTAMTQLETTYAVSARMQKLSILNYL</sequence>
<evidence type="ECO:0000313" key="7">
    <source>
        <dbReference type="Proteomes" id="UP000255000"/>
    </source>
</evidence>
<evidence type="ECO:0000259" key="4">
    <source>
        <dbReference type="Pfam" id="PF00669"/>
    </source>
</evidence>
<dbReference type="Pfam" id="PF00669">
    <property type="entry name" value="Flagellin_N"/>
    <property type="match status" value="1"/>
</dbReference>
<dbReference type="GO" id="GO:0009288">
    <property type="term" value="C:bacterial-type flagellum"/>
    <property type="evidence" value="ECO:0007669"/>
    <property type="project" value="UniProtKB-SubCell"/>
</dbReference>
<dbReference type="Proteomes" id="UP000255000">
    <property type="component" value="Unassembled WGS sequence"/>
</dbReference>
<dbReference type="GO" id="GO:0005198">
    <property type="term" value="F:structural molecule activity"/>
    <property type="evidence" value="ECO:0007669"/>
    <property type="project" value="UniProtKB-UniRule"/>
</dbReference>
<dbReference type="GO" id="GO:0005576">
    <property type="term" value="C:extracellular region"/>
    <property type="evidence" value="ECO:0007669"/>
    <property type="project" value="UniProtKB-SubCell"/>
</dbReference>
<dbReference type="EMBL" id="UGSK01000001">
    <property type="protein sequence ID" value="SUA99512.1"/>
    <property type="molecule type" value="Genomic_DNA"/>
</dbReference>
<dbReference type="SUPFAM" id="SSF64518">
    <property type="entry name" value="Phase 1 flagellin"/>
    <property type="match status" value="1"/>
</dbReference>
<comment type="subcellular location">
    <subcellularLocation>
        <location evidence="3">Secreted</location>
    </subcellularLocation>
    <subcellularLocation>
        <location evidence="3">Bacterial flagellum</location>
    </subcellularLocation>
</comment>
<dbReference type="AlphaFoldDB" id="A0A378ZQH8"/>
<dbReference type="InterPro" id="IPR046358">
    <property type="entry name" value="Flagellin_C"/>
</dbReference>
<feature type="domain" description="Flagellin C-terminal" evidence="5">
    <location>
        <begin position="267"/>
        <end position="349"/>
    </location>
</feature>
<name>A0A378ZQH8_9HYPH</name>
<keyword evidence="3" id="KW-0964">Secreted</keyword>
<comment type="similarity">
    <text evidence="1 3">Belongs to the bacterial flagellin family.</text>
</comment>
<evidence type="ECO:0000256" key="2">
    <source>
        <dbReference type="ARBA" id="ARBA00023143"/>
    </source>
</evidence>
<keyword evidence="2 3" id="KW-0975">Bacterial flagellum</keyword>
<dbReference type="OrthoDB" id="7312911at2"/>
<evidence type="ECO:0000256" key="1">
    <source>
        <dbReference type="ARBA" id="ARBA00005709"/>
    </source>
</evidence>
<keyword evidence="6" id="KW-0966">Cell projection</keyword>
<proteinExistence type="inferred from homology"/>
<keyword evidence="6" id="KW-0969">Cilium</keyword>
<dbReference type="NCBIfam" id="NF004669">
    <property type="entry name" value="PRK06008.1"/>
    <property type="match status" value="1"/>
</dbReference>
<reference evidence="6 7" key="1">
    <citation type="submission" date="2018-06" db="EMBL/GenBank/DDBJ databases">
        <authorList>
            <consortium name="Pathogen Informatics"/>
            <person name="Doyle S."/>
        </authorList>
    </citation>
    <scope>NUCLEOTIDE SEQUENCE [LARGE SCALE GENOMIC DNA]</scope>
    <source>
        <strain evidence="6 7">NCTC13350</strain>
    </source>
</reference>
<organism evidence="6 7">
    <name type="scientific">Pannonibacter phragmitetus</name>
    <dbReference type="NCBI Taxonomy" id="121719"/>
    <lineage>
        <taxon>Bacteria</taxon>
        <taxon>Pseudomonadati</taxon>
        <taxon>Pseudomonadota</taxon>
        <taxon>Alphaproteobacteria</taxon>
        <taxon>Hyphomicrobiales</taxon>
        <taxon>Stappiaceae</taxon>
        <taxon>Pannonibacter</taxon>
    </lineage>
</organism>
<dbReference type="InterPro" id="IPR001029">
    <property type="entry name" value="Flagellin_N"/>
</dbReference>
<dbReference type="Pfam" id="PF00700">
    <property type="entry name" value="Flagellin_C"/>
    <property type="match status" value="1"/>
</dbReference>
<dbReference type="Gene3D" id="1.20.1330.10">
    <property type="entry name" value="f41 fragment of flagellin, N-terminal domain"/>
    <property type="match status" value="1"/>
</dbReference>
<evidence type="ECO:0000313" key="6">
    <source>
        <dbReference type="EMBL" id="SUA99512.1"/>
    </source>
</evidence>
<comment type="function">
    <text evidence="3">Flagellin is the subunit protein which polymerizes to form the filaments of bacterial flagella.</text>
</comment>
<gene>
    <name evidence="6" type="ORF">NCTC13350_00411</name>
</gene>
<protein>
    <recommendedName>
        <fullName evidence="3">Flagellin</fullName>
    </recommendedName>
</protein>
<evidence type="ECO:0000256" key="3">
    <source>
        <dbReference type="RuleBase" id="RU362073"/>
    </source>
</evidence>